<dbReference type="Pfam" id="PF10502">
    <property type="entry name" value="Peptidase_S26"/>
    <property type="match status" value="1"/>
</dbReference>
<evidence type="ECO:0000256" key="5">
    <source>
        <dbReference type="ARBA" id="ARBA00022971"/>
    </source>
</evidence>
<accession>A0A0U1QTB8</accession>
<dbReference type="GO" id="GO:0006465">
    <property type="term" value="P:signal peptide processing"/>
    <property type="evidence" value="ECO:0007669"/>
    <property type="project" value="InterPro"/>
</dbReference>
<dbReference type="RefSeq" id="WP_011988471.1">
    <property type="nucleotide sequence ID" value="NC_009704.1"/>
</dbReference>
<dbReference type="Gene3D" id="2.10.109.10">
    <property type="entry name" value="Umud Fragment, subunit A"/>
    <property type="match status" value="1"/>
</dbReference>
<dbReference type="SUPFAM" id="SSF51306">
    <property type="entry name" value="LexA/Signal peptidase"/>
    <property type="match status" value="1"/>
</dbReference>
<proteinExistence type="inferred from homology"/>
<comment type="subcellular location">
    <subcellularLocation>
        <location evidence="1">Periplasm</location>
    </subcellularLocation>
</comment>
<evidence type="ECO:0000259" key="7">
    <source>
        <dbReference type="Pfam" id="PF10502"/>
    </source>
</evidence>
<dbReference type="NCBIfam" id="TIGR02771">
    <property type="entry name" value="TraF_Ti"/>
    <property type="match status" value="1"/>
</dbReference>
<evidence type="ECO:0000256" key="6">
    <source>
        <dbReference type="SAM" id="Phobius"/>
    </source>
</evidence>
<dbReference type="AlphaFoldDB" id="A0A0U1QTB8"/>
<dbReference type="GO" id="GO:0042597">
    <property type="term" value="C:periplasmic space"/>
    <property type="evidence" value="ECO:0007669"/>
    <property type="project" value="UniProtKB-SubCell"/>
</dbReference>
<feature type="domain" description="Peptidase S26" evidence="7">
    <location>
        <begin position="6"/>
        <end position="167"/>
    </location>
</feature>
<name>A0A0U1QTB8_YERP3</name>
<dbReference type="NCBIfam" id="NF010459">
    <property type="entry name" value="PRK13884.1"/>
    <property type="match status" value="1"/>
</dbReference>
<gene>
    <name evidence="8" type="ordered locus">YpsIP31758_A0024</name>
</gene>
<keyword evidence="8" id="KW-0614">Plasmid</keyword>
<evidence type="ECO:0000256" key="2">
    <source>
        <dbReference type="ARBA" id="ARBA00005849"/>
    </source>
</evidence>
<dbReference type="Proteomes" id="UP000002412">
    <property type="component" value="Plasmid p_59kb"/>
</dbReference>
<keyword evidence="5" id="KW-0184">Conjugation</keyword>
<feature type="transmembrane region" description="Helical" evidence="6">
    <location>
        <begin position="7"/>
        <end position="25"/>
    </location>
</feature>
<protein>
    <submittedName>
        <fullName evidence="8">Conjugal transfer protein TraF</fullName>
    </submittedName>
</protein>
<keyword evidence="6" id="KW-1133">Transmembrane helix</keyword>
<reference evidence="8 9" key="1">
    <citation type="journal article" date="2007" name="PLoS Genet.">
        <title>The complete genome sequence of Yersinia pseudotuberculosis IP31758, the causative agent of Far East scarlet-like fever.</title>
        <authorList>
            <person name="Eppinger M."/>
            <person name="Rosovitz M.J."/>
            <person name="Fricke W.F."/>
            <person name="Rasko D.A."/>
            <person name="Kokorina G."/>
            <person name="Fayolle C."/>
            <person name="Lindler L.E."/>
            <person name="Carniel E."/>
            <person name="Ravel J."/>
        </authorList>
    </citation>
    <scope>NUCLEOTIDE SEQUENCE [LARGE SCALE GENOMIC DNA]</scope>
    <source>
        <strain evidence="8 9">IP 31758</strain>
        <plasmid evidence="9">Plasmid plasmid_59kb</plasmid>
    </source>
</reference>
<evidence type="ECO:0000256" key="3">
    <source>
        <dbReference type="ARBA" id="ARBA00022729"/>
    </source>
</evidence>
<dbReference type="HOGENOM" id="CLU_104604_3_1_6"/>
<dbReference type="InterPro" id="IPR014139">
    <property type="entry name" value="Peptidase_S26C_TraF"/>
</dbReference>
<dbReference type="InterPro" id="IPR019533">
    <property type="entry name" value="Peptidase_S26"/>
</dbReference>
<evidence type="ECO:0000313" key="9">
    <source>
        <dbReference type="Proteomes" id="UP000002412"/>
    </source>
</evidence>
<evidence type="ECO:0000313" key="8">
    <source>
        <dbReference type="EMBL" id="ABS45627.1"/>
    </source>
</evidence>
<keyword evidence="6" id="KW-0812">Transmembrane</keyword>
<keyword evidence="3" id="KW-0732">Signal</keyword>
<organism evidence="8 9">
    <name type="scientific">Yersinia pseudotuberculosis serotype O:1b (strain IP 31758)</name>
    <dbReference type="NCBI Taxonomy" id="349747"/>
    <lineage>
        <taxon>Bacteria</taxon>
        <taxon>Pseudomonadati</taxon>
        <taxon>Pseudomonadota</taxon>
        <taxon>Gammaproteobacteria</taxon>
        <taxon>Enterobacterales</taxon>
        <taxon>Yersiniaceae</taxon>
        <taxon>Yersinia</taxon>
    </lineage>
</organism>
<geneLocation type="plasmid" evidence="9">
    <name>plasmid_59kb</name>
</geneLocation>
<dbReference type="InterPro" id="IPR036286">
    <property type="entry name" value="LexA/Signal_pep-like_sf"/>
</dbReference>
<sequence length="174" mass="19138">MKQSHSLAFVVSGIALISTIIYISGIRVNTSESIPVGLYLMTPSPISKGEYVVFCPPPTSDFDKARSRGYINSGFCSGNYGYMMKRILAAKGDVVSINSNGVIVNNIKIPYSKPLSVDLSGNPLPSINILNHTLQESELLLMTDQSNSSFDSRYFGFIDKQQIHSVIRPILSWK</sequence>
<keyword evidence="4" id="KW-0574">Periplasm</keyword>
<evidence type="ECO:0000256" key="1">
    <source>
        <dbReference type="ARBA" id="ARBA00004418"/>
    </source>
</evidence>
<dbReference type="GO" id="GO:0004252">
    <property type="term" value="F:serine-type endopeptidase activity"/>
    <property type="evidence" value="ECO:0007669"/>
    <property type="project" value="InterPro"/>
</dbReference>
<keyword evidence="6" id="KW-0472">Membrane</keyword>
<dbReference type="EMBL" id="CP000718">
    <property type="protein sequence ID" value="ABS45627.1"/>
    <property type="molecule type" value="Genomic_DNA"/>
</dbReference>
<comment type="similarity">
    <text evidence="2">Belongs to the peptidase S26C family.</text>
</comment>
<evidence type="ECO:0000256" key="4">
    <source>
        <dbReference type="ARBA" id="ARBA00022764"/>
    </source>
</evidence>
<dbReference type="KEGG" id="ypi:YpsIP31758_A0024"/>